<dbReference type="OrthoDB" id="10251089at2759"/>
<keyword evidence="6" id="KW-0509">mRNA transport</keyword>
<dbReference type="AlphaFoldDB" id="A0A9P6W9Q2"/>
<dbReference type="Pfam" id="PF05020">
    <property type="entry name" value="zf-NPL4"/>
    <property type="match status" value="1"/>
</dbReference>
<dbReference type="Pfam" id="PF05021">
    <property type="entry name" value="NPL4"/>
    <property type="match status" value="1"/>
</dbReference>
<dbReference type="GO" id="GO:0048471">
    <property type="term" value="C:perinuclear region of cytoplasm"/>
    <property type="evidence" value="ECO:0007669"/>
    <property type="project" value="UniProtKB-SubCell"/>
</dbReference>
<evidence type="ECO:0000259" key="8">
    <source>
        <dbReference type="PROSITE" id="PS50249"/>
    </source>
</evidence>
<dbReference type="GO" id="GO:0031965">
    <property type="term" value="C:nuclear membrane"/>
    <property type="evidence" value="ECO:0007669"/>
    <property type="project" value="UniProtKB-SubCell"/>
</dbReference>
<dbReference type="Proteomes" id="UP000750334">
    <property type="component" value="Unassembled WGS sequence"/>
</dbReference>
<dbReference type="PANTHER" id="PTHR12710:SF0">
    <property type="entry name" value="NUCLEAR PROTEIN LOCALIZATION PROTEIN 4 HOMOLOG"/>
    <property type="match status" value="1"/>
</dbReference>
<evidence type="ECO:0000313" key="9">
    <source>
        <dbReference type="EMBL" id="KAG0667830.1"/>
    </source>
</evidence>
<evidence type="ECO:0000256" key="2">
    <source>
        <dbReference type="ARBA" id="ARBA00004406"/>
    </source>
</evidence>
<dbReference type="SUPFAM" id="SSF54236">
    <property type="entry name" value="Ubiquitin-like"/>
    <property type="match status" value="1"/>
</dbReference>
<dbReference type="GO" id="GO:0006511">
    <property type="term" value="P:ubiquitin-dependent protein catabolic process"/>
    <property type="evidence" value="ECO:0007669"/>
    <property type="project" value="InterPro"/>
</dbReference>
<dbReference type="InterPro" id="IPR029071">
    <property type="entry name" value="Ubiquitin-like_domsf"/>
</dbReference>
<comment type="caution">
    <text evidence="9">The sequence shown here is derived from an EMBL/GenBank/DDBJ whole genome shotgun (WGS) entry which is preliminary data.</text>
</comment>
<dbReference type="EMBL" id="PUHR01000090">
    <property type="protein sequence ID" value="KAG0667830.1"/>
    <property type="molecule type" value="Genomic_DNA"/>
</dbReference>
<dbReference type="PANTHER" id="PTHR12710">
    <property type="entry name" value="NUCLEAR PROTEIN LOCALIZATION 4"/>
    <property type="match status" value="1"/>
</dbReference>
<comment type="subcellular location">
    <subcellularLocation>
        <location evidence="3">Cytoplasm</location>
        <location evidence="3">Perinuclear region</location>
    </subcellularLocation>
    <subcellularLocation>
        <location evidence="2">Endoplasmic reticulum membrane</location>
        <topology evidence="2">Peripheral membrane protein</topology>
    </subcellularLocation>
    <subcellularLocation>
        <location evidence="1">Nucleus membrane</location>
        <topology evidence="1">Peripheral membrane protein</topology>
        <orientation evidence="1">Cytoplasmic side</orientation>
    </subcellularLocation>
</comment>
<sequence>MLVRFRSKDGMQRVSCQDNDTFNKLIEAFVTQLKKNIDISSIKVNDKPGNEGGELATNILGRTVAELGLHHGDIVYITYNDIDEPFTPLPSVNETAAAVATTHISEGLHTMKAVDNNSNRQSIINKSELPVDIGLEKEEGLIPRQRSTLCKHGDKGMCEYCSPLPPWDKNYHEENNIKHISFHSYLKKINENTNKRENGSSYIAPLSQPNFKIDLHCTNGHEPWPRGICSKCQPSAITLQQQEFRMVDHVEFQNSSLINNFIEAWRSTGMQRFGYMYGTYQKYLSTPLGIKAVVEAIYEPPQHDEQDGLTMDGEQVLKEMKEIDTMASEMGLTRIGLMFTDLTDSGNGDGSVFCKRHKDSFFLSSFEVIMAAKHQLEHPNVCRFSEQGAFSSKFVTCVVSGNLEGNIDISSYQVSTDAEALVDATMISGSTHPSMAYINETTDKRYVPEIFYMKKNEYNLTVKENAKPAFPNDYLLVSLSHGFPATESTADTEDGTSTPELTTTNKPKFISKGGFPWANRQAMGQSQDYQELKKYIFKAATSDNFNELHEYISNFHFLIYVNSLQILNPEQWKLLVKAATMTEPTDDYETPLLQLITAPEWQTLIMILQESA</sequence>
<evidence type="ECO:0000256" key="7">
    <source>
        <dbReference type="ARBA" id="ARBA00023010"/>
    </source>
</evidence>
<comment type="similarity">
    <text evidence="4">Belongs to the NPL4 family.</text>
</comment>
<dbReference type="CDD" id="cd08061">
    <property type="entry name" value="MPN_NPL4"/>
    <property type="match status" value="1"/>
</dbReference>
<keyword evidence="7" id="KW-0811">Translocation</keyword>
<name>A0A9P6W9Q2_MAUEX</name>
<feature type="domain" description="MPN" evidence="8">
    <location>
        <begin position="250"/>
        <end position="390"/>
    </location>
</feature>
<dbReference type="GO" id="GO:0043130">
    <property type="term" value="F:ubiquitin binding"/>
    <property type="evidence" value="ECO:0007669"/>
    <property type="project" value="TreeGrafter"/>
</dbReference>
<keyword evidence="10" id="KW-1185">Reference proteome</keyword>
<protein>
    <recommendedName>
        <fullName evidence="5">Nuclear protein localization protein 4</fullName>
    </recommendedName>
</protein>
<evidence type="ECO:0000256" key="6">
    <source>
        <dbReference type="ARBA" id="ARBA00022816"/>
    </source>
</evidence>
<dbReference type="PROSITE" id="PS50249">
    <property type="entry name" value="MPN"/>
    <property type="match status" value="1"/>
</dbReference>
<evidence type="ECO:0000313" key="10">
    <source>
        <dbReference type="Proteomes" id="UP000750334"/>
    </source>
</evidence>
<organism evidence="9 10">
    <name type="scientific">Maudiozyma exigua</name>
    <name type="common">Yeast</name>
    <name type="synonym">Kazachstania exigua</name>
    <dbReference type="NCBI Taxonomy" id="34358"/>
    <lineage>
        <taxon>Eukaryota</taxon>
        <taxon>Fungi</taxon>
        <taxon>Dikarya</taxon>
        <taxon>Ascomycota</taxon>
        <taxon>Saccharomycotina</taxon>
        <taxon>Saccharomycetes</taxon>
        <taxon>Saccharomycetales</taxon>
        <taxon>Saccharomycetaceae</taxon>
        <taxon>Maudiozyma</taxon>
    </lineage>
</organism>
<dbReference type="InterPro" id="IPR016563">
    <property type="entry name" value="Npl4"/>
</dbReference>
<evidence type="ECO:0000256" key="3">
    <source>
        <dbReference type="ARBA" id="ARBA00004556"/>
    </source>
</evidence>
<dbReference type="PIRSF" id="PIRSF010052">
    <property type="entry name" value="Polyub_prc_Npl4"/>
    <property type="match status" value="1"/>
</dbReference>
<dbReference type="GO" id="GO:0015031">
    <property type="term" value="P:protein transport"/>
    <property type="evidence" value="ECO:0007669"/>
    <property type="project" value="UniProtKB-KW"/>
</dbReference>
<gene>
    <name evidence="9" type="primary">NPL4</name>
    <name evidence="9" type="ORF">C6P45_005331</name>
</gene>
<dbReference type="GO" id="GO:0031625">
    <property type="term" value="F:ubiquitin protein ligase binding"/>
    <property type="evidence" value="ECO:0007669"/>
    <property type="project" value="TreeGrafter"/>
</dbReference>
<keyword evidence="6" id="KW-0813">Transport</keyword>
<reference evidence="9 10" key="1">
    <citation type="submission" date="2020-11" db="EMBL/GenBank/DDBJ databases">
        <title>Kefir isolates.</title>
        <authorList>
            <person name="Marcisauskas S."/>
            <person name="Kim Y."/>
            <person name="Blasche S."/>
        </authorList>
    </citation>
    <scope>NUCLEOTIDE SEQUENCE [LARGE SCALE GENOMIC DNA]</scope>
    <source>
        <strain evidence="9 10">OG2</strain>
    </source>
</reference>
<dbReference type="GO" id="GO:0005789">
    <property type="term" value="C:endoplasmic reticulum membrane"/>
    <property type="evidence" value="ECO:0007669"/>
    <property type="project" value="UniProtKB-SubCell"/>
</dbReference>
<dbReference type="GO" id="GO:0051028">
    <property type="term" value="P:mRNA transport"/>
    <property type="evidence" value="ECO:0007669"/>
    <property type="project" value="UniProtKB-KW"/>
</dbReference>
<dbReference type="InterPro" id="IPR037518">
    <property type="entry name" value="MPN"/>
</dbReference>
<evidence type="ECO:0000256" key="4">
    <source>
        <dbReference type="ARBA" id="ARBA00011025"/>
    </source>
</evidence>
<accession>A0A9P6W9Q2</accession>
<dbReference type="InterPro" id="IPR007716">
    <property type="entry name" value="NPL4_Zn-bd_put"/>
</dbReference>
<evidence type="ECO:0000256" key="5">
    <source>
        <dbReference type="ARBA" id="ARBA00019709"/>
    </source>
</evidence>
<dbReference type="InterPro" id="IPR007717">
    <property type="entry name" value="NPL4_C"/>
</dbReference>
<proteinExistence type="inferred from homology"/>
<dbReference type="Gene3D" id="3.10.20.90">
    <property type="entry name" value="Phosphatidylinositol 3-kinase Catalytic Subunit, Chain A, domain 1"/>
    <property type="match status" value="1"/>
</dbReference>
<keyword evidence="7" id="KW-0653">Protein transport</keyword>
<evidence type="ECO:0000256" key="1">
    <source>
        <dbReference type="ARBA" id="ARBA00004335"/>
    </source>
</evidence>